<organism evidence="1 2">
    <name type="scientific">Botryobasidium botryosum (strain FD-172 SS1)</name>
    <dbReference type="NCBI Taxonomy" id="930990"/>
    <lineage>
        <taxon>Eukaryota</taxon>
        <taxon>Fungi</taxon>
        <taxon>Dikarya</taxon>
        <taxon>Basidiomycota</taxon>
        <taxon>Agaricomycotina</taxon>
        <taxon>Agaricomycetes</taxon>
        <taxon>Cantharellales</taxon>
        <taxon>Botryobasidiaceae</taxon>
        <taxon>Botryobasidium</taxon>
    </lineage>
</organism>
<evidence type="ECO:0000313" key="2">
    <source>
        <dbReference type="Proteomes" id="UP000027195"/>
    </source>
</evidence>
<evidence type="ECO:0000313" key="1">
    <source>
        <dbReference type="EMBL" id="KDQ07836.1"/>
    </source>
</evidence>
<dbReference type="EMBL" id="KL198100">
    <property type="protein sequence ID" value="KDQ07836.1"/>
    <property type="molecule type" value="Genomic_DNA"/>
</dbReference>
<dbReference type="Proteomes" id="UP000027195">
    <property type="component" value="Unassembled WGS sequence"/>
</dbReference>
<dbReference type="InterPro" id="IPR032675">
    <property type="entry name" value="LRR_dom_sf"/>
</dbReference>
<evidence type="ECO:0008006" key="3">
    <source>
        <dbReference type="Google" id="ProtNLM"/>
    </source>
</evidence>
<dbReference type="InParanoid" id="A0A067M8F1"/>
<sequence>MSRIDRFDPPVYRICDDVLLYIISIYATAPTDDPNPNRFVYDRDSLTCISHVCSLWRRLAHGYPNFWSLVTVSISSREPETQIAHQLALARACPIEVRVYGQTDDILDDEEKIIRAIANALKGSMSRWRVLSLSLPDTSGLLSAFFSIFSGDAPLSLECLDIMQFCPVRSLYIPLGPAKSGIHVSLMCSIPSFSPAFGLAIAHLTINFGPGFSIDDIFICLQSCANLEYLALRTIAHEYYREPLTLPYRPIPLPRLRHISVAGSHDIERLLNRLVFSSLSHLELRKFIWSHGLLAYFDSIIHHFPKLLTLTLKGRYFRYIGNNRHAVPHFHPGDAVVLPLAKEFIVSGGYDFASNLIQRMILPNVQCLKLGDTIKRGKSQTGAPPTPLSLPTLMELEIRGPGGFHFLDHLDLPSLDSLRLQGPTDEHDLASIGIHVYGLLQRSTPPLRVLRPVDVLISDDDLARYLRLVPQVEKLELNGCLAISDAFFHLLAEPSSVNGETDWLLLRLNIFELSIPSDAENAKITPRGVVEFLKSRNGPSSTRTGAVPRIAGSLAFPYALEADVNDARSTIEASSLIKPNNNIWANHTFSQSLDVAIIWPIPPSYELSILGQLYGS</sequence>
<dbReference type="SUPFAM" id="SSF52047">
    <property type="entry name" value="RNI-like"/>
    <property type="match status" value="1"/>
</dbReference>
<accession>A0A067M8F1</accession>
<dbReference type="OrthoDB" id="3000694at2759"/>
<proteinExistence type="predicted"/>
<gene>
    <name evidence="1" type="ORF">BOTBODRAFT_192191</name>
</gene>
<protein>
    <recommendedName>
        <fullName evidence="3">F-box domain-containing protein</fullName>
    </recommendedName>
</protein>
<dbReference type="Gene3D" id="3.80.10.10">
    <property type="entry name" value="Ribonuclease Inhibitor"/>
    <property type="match status" value="1"/>
</dbReference>
<name>A0A067M8F1_BOTB1</name>
<dbReference type="HOGENOM" id="CLU_019609_0_0_1"/>
<keyword evidence="2" id="KW-1185">Reference proteome</keyword>
<dbReference type="AlphaFoldDB" id="A0A067M8F1"/>
<reference evidence="2" key="1">
    <citation type="journal article" date="2014" name="Proc. Natl. Acad. Sci. U.S.A.">
        <title>Extensive sampling of basidiomycete genomes demonstrates inadequacy of the white-rot/brown-rot paradigm for wood decay fungi.</title>
        <authorList>
            <person name="Riley R."/>
            <person name="Salamov A.A."/>
            <person name="Brown D.W."/>
            <person name="Nagy L.G."/>
            <person name="Floudas D."/>
            <person name="Held B.W."/>
            <person name="Levasseur A."/>
            <person name="Lombard V."/>
            <person name="Morin E."/>
            <person name="Otillar R."/>
            <person name="Lindquist E.A."/>
            <person name="Sun H."/>
            <person name="LaButti K.M."/>
            <person name="Schmutz J."/>
            <person name="Jabbour D."/>
            <person name="Luo H."/>
            <person name="Baker S.E."/>
            <person name="Pisabarro A.G."/>
            <person name="Walton J.D."/>
            <person name="Blanchette R.A."/>
            <person name="Henrissat B."/>
            <person name="Martin F."/>
            <person name="Cullen D."/>
            <person name="Hibbett D.S."/>
            <person name="Grigoriev I.V."/>
        </authorList>
    </citation>
    <scope>NUCLEOTIDE SEQUENCE [LARGE SCALE GENOMIC DNA]</scope>
    <source>
        <strain evidence="2">FD-172 SS1</strain>
    </source>
</reference>